<protein>
    <recommendedName>
        <fullName evidence="1">PASTA domain-containing protein</fullName>
    </recommendedName>
</protein>
<name>A0A2A7MTJ9_MYCAG</name>
<dbReference type="InterPro" id="IPR005543">
    <property type="entry name" value="PASTA_dom"/>
</dbReference>
<evidence type="ECO:0000313" key="3">
    <source>
        <dbReference type="Proteomes" id="UP000220914"/>
    </source>
</evidence>
<keyword evidence="3" id="KW-1185">Reference proteome</keyword>
<feature type="domain" description="PASTA" evidence="1">
    <location>
        <begin position="79"/>
        <end position="148"/>
    </location>
</feature>
<dbReference type="Gene3D" id="3.30.10.20">
    <property type="match status" value="1"/>
</dbReference>
<gene>
    <name evidence="2" type="ORF">CQY20_22915</name>
</gene>
<dbReference type="OrthoDB" id="4743990at2"/>
<organism evidence="2 3">
    <name type="scientific">Mycolicibacterium agri</name>
    <name type="common">Mycobacterium agri</name>
    <dbReference type="NCBI Taxonomy" id="36811"/>
    <lineage>
        <taxon>Bacteria</taxon>
        <taxon>Bacillati</taxon>
        <taxon>Actinomycetota</taxon>
        <taxon>Actinomycetes</taxon>
        <taxon>Mycobacteriales</taxon>
        <taxon>Mycobacteriaceae</taxon>
        <taxon>Mycolicibacterium</taxon>
    </lineage>
</organism>
<reference evidence="2 3" key="1">
    <citation type="submission" date="2017-10" db="EMBL/GenBank/DDBJ databases">
        <title>The new phylogeny of genus Mycobacterium.</title>
        <authorList>
            <person name="Tortoli E."/>
            <person name="Trovato A."/>
            <person name="Cirillo D.M."/>
        </authorList>
    </citation>
    <scope>NUCLEOTIDE SEQUENCE [LARGE SCALE GENOMIC DNA]</scope>
    <source>
        <strain evidence="2 3">CCUG37673</strain>
    </source>
</reference>
<evidence type="ECO:0000313" key="2">
    <source>
        <dbReference type="EMBL" id="PEG35142.1"/>
    </source>
</evidence>
<dbReference type="Pfam" id="PF03793">
    <property type="entry name" value="PASTA"/>
    <property type="match status" value="1"/>
</dbReference>
<dbReference type="AlphaFoldDB" id="A0A2A7MTJ9"/>
<accession>A0A2A7MTJ9</accession>
<dbReference type="SMART" id="SM00740">
    <property type="entry name" value="PASTA"/>
    <property type="match status" value="1"/>
</dbReference>
<dbReference type="PROSITE" id="PS51178">
    <property type="entry name" value="PASTA"/>
    <property type="match status" value="1"/>
</dbReference>
<dbReference type="Proteomes" id="UP000220914">
    <property type="component" value="Unassembled WGS sequence"/>
</dbReference>
<dbReference type="CDD" id="cd06577">
    <property type="entry name" value="PASTA_pknB"/>
    <property type="match status" value="1"/>
</dbReference>
<comment type="caution">
    <text evidence="2">The sequence shown here is derived from an EMBL/GenBank/DDBJ whole genome shotgun (WGS) entry which is preliminary data.</text>
</comment>
<proteinExistence type="predicted"/>
<evidence type="ECO:0000259" key="1">
    <source>
        <dbReference type="PROSITE" id="PS51178"/>
    </source>
</evidence>
<sequence length="148" mass="16381">MLAAASSYDGTARCRVHHATPNNLRKRTYKRHSLMVWNIATNGRPLIVAILTAVVMATGIAACSHSQTSPPLTASSLNSRQDMVMPNLLGKYWMNAEKELRSLGWTGSLDRGPDVPVEPENHNRIMRQIPSAGERIKSDDRITIQFGD</sequence>
<dbReference type="EMBL" id="PDCP01000050">
    <property type="protein sequence ID" value="PEG35142.1"/>
    <property type="molecule type" value="Genomic_DNA"/>
</dbReference>